<comment type="caution">
    <text evidence="4">The sequence shown here is derived from an EMBL/GenBank/DDBJ whole genome shotgun (WGS) entry which is preliminary data.</text>
</comment>
<dbReference type="Gene3D" id="2.40.37.20">
    <property type="entry name" value="D-serine dehydratase-like domain"/>
    <property type="match status" value="1"/>
</dbReference>
<dbReference type="SMART" id="SM01119">
    <property type="entry name" value="D-ser_dehydrat"/>
    <property type="match status" value="1"/>
</dbReference>
<dbReference type="Pfam" id="PF01168">
    <property type="entry name" value="Ala_racemase_N"/>
    <property type="match status" value="1"/>
</dbReference>
<gene>
    <name evidence="4" type="ORF">IQ13_0236</name>
</gene>
<dbReference type="GO" id="GO:0036088">
    <property type="term" value="P:D-serine catabolic process"/>
    <property type="evidence" value="ECO:0007669"/>
    <property type="project" value="TreeGrafter"/>
</dbReference>
<dbReference type="EMBL" id="VLLE01000002">
    <property type="protein sequence ID" value="TWI85081.1"/>
    <property type="molecule type" value="Genomic_DNA"/>
</dbReference>
<evidence type="ECO:0000256" key="2">
    <source>
        <dbReference type="ARBA" id="ARBA00023239"/>
    </source>
</evidence>
<dbReference type="GO" id="GO:0008721">
    <property type="term" value="F:D-serine ammonia-lyase activity"/>
    <property type="evidence" value="ECO:0007669"/>
    <property type="project" value="TreeGrafter"/>
</dbReference>
<dbReference type="SUPFAM" id="SSF51419">
    <property type="entry name" value="PLP-binding barrel"/>
    <property type="match status" value="1"/>
</dbReference>
<dbReference type="Gene3D" id="3.20.20.10">
    <property type="entry name" value="Alanine racemase"/>
    <property type="match status" value="1"/>
</dbReference>
<keyword evidence="2" id="KW-0456">Lyase</keyword>
<proteinExistence type="inferred from homology"/>
<dbReference type="InterPro" id="IPR001608">
    <property type="entry name" value="Ala_racemase_N"/>
</dbReference>
<sequence length="365" mass="40236">MNWYNINNIDSIDTPALLVYKERVQQNIAHAIAMIKDVNLLRPHVKTNKTAEVCAMMMAAGITKFKCATIAEAEMLAMLHAKDVLLAYQPVGPKAKRLLTLVQQYPQTTFSCVTDNAYTATVLSNLFSSANKTIAVYIDLNTGMNRSGIKPANAFALAELLLTLPGIEFKGLHAYDGHLRDTDLEQRQQKSNAAFDEVLALATKIEKLTNKPLTIIAGGSPSFPTHVNRHVECSPGTFVYWDWGYKQQLPDEPFEYAALVATRVISIVDEQTITTDLGHKSIAAENPLPRVHFLNAPDVTPYAQSEEHLVAKVTDSSAFKVGDVLYGVPVHICPTVALYNKAVVVENNEAVTTWKVVARDRSLTL</sequence>
<protein>
    <submittedName>
        <fullName evidence="4">D-serine deaminase-like pyridoxal phosphate-dependent protein</fullName>
    </submittedName>
</protein>
<accession>A0A562SUY9</accession>
<reference evidence="4 5" key="1">
    <citation type="journal article" date="2015" name="Stand. Genomic Sci.">
        <title>Genomic Encyclopedia of Bacterial and Archaeal Type Strains, Phase III: the genomes of soil and plant-associated and newly described type strains.</title>
        <authorList>
            <person name="Whitman W.B."/>
            <person name="Woyke T."/>
            <person name="Klenk H.P."/>
            <person name="Zhou Y."/>
            <person name="Lilburn T.G."/>
            <person name="Beck B.J."/>
            <person name="De Vos P."/>
            <person name="Vandamme P."/>
            <person name="Eisen J.A."/>
            <person name="Garrity G."/>
            <person name="Hugenholtz P."/>
            <person name="Kyrpides N.C."/>
        </authorList>
    </citation>
    <scope>NUCLEOTIDE SEQUENCE [LARGE SCALE GENOMIC DNA]</scope>
    <source>
        <strain evidence="4 5">CGMCC 1.7271</strain>
    </source>
</reference>
<dbReference type="InterPro" id="IPR026956">
    <property type="entry name" value="D-ser_dehydrat-like_dom"/>
</dbReference>
<dbReference type="InterPro" id="IPR051466">
    <property type="entry name" value="D-amino_acid_metab_enzyme"/>
</dbReference>
<keyword evidence="5" id="KW-1185">Reference proteome</keyword>
<comment type="similarity">
    <text evidence="1">Belongs to the DSD1 family.</text>
</comment>
<dbReference type="CDD" id="cd06821">
    <property type="entry name" value="PLPDE_III_D-TA"/>
    <property type="match status" value="1"/>
</dbReference>
<dbReference type="Pfam" id="PF14031">
    <property type="entry name" value="D-ser_dehydrat"/>
    <property type="match status" value="1"/>
</dbReference>
<dbReference type="PANTHER" id="PTHR28004">
    <property type="entry name" value="ZGC:162816-RELATED"/>
    <property type="match status" value="1"/>
</dbReference>
<evidence type="ECO:0000313" key="5">
    <source>
        <dbReference type="Proteomes" id="UP000316167"/>
    </source>
</evidence>
<dbReference type="OrthoDB" id="9788869at2"/>
<dbReference type="Proteomes" id="UP000316167">
    <property type="component" value="Unassembled WGS sequence"/>
</dbReference>
<evidence type="ECO:0000313" key="4">
    <source>
        <dbReference type="EMBL" id="TWI85081.1"/>
    </source>
</evidence>
<evidence type="ECO:0000259" key="3">
    <source>
        <dbReference type="SMART" id="SM01119"/>
    </source>
</evidence>
<organism evidence="4 5">
    <name type="scientific">Lacibacter cauensis</name>
    <dbReference type="NCBI Taxonomy" id="510947"/>
    <lineage>
        <taxon>Bacteria</taxon>
        <taxon>Pseudomonadati</taxon>
        <taxon>Bacteroidota</taxon>
        <taxon>Chitinophagia</taxon>
        <taxon>Chitinophagales</taxon>
        <taxon>Chitinophagaceae</taxon>
        <taxon>Lacibacter</taxon>
    </lineage>
</organism>
<dbReference type="RefSeq" id="WP_144883674.1">
    <property type="nucleotide sequence ID" value="NZ_VLLE01000002.1"/>
</dbReference>
<dbReference type="InterPro" id="IPR029066">
    <property type="entry name" value="PLP-binding_barrel"/>
</dbReference>
<dbReference type="InterPro" id="IPR042208">
    <property type="entry name" value="D-ser_dehydrat-like_sf"/>
</dbReference>
<evidence type="ECO:0000256" key="1">
    <source>
        <dbReference type="ARBA" id="ARBA00005323"/>
    </source>
</evidence>
<dbReference type="PANTHER" id="PTHR28004:SF2">
    <property type="entry name" value="D-SERINE DEHYDRATASE"/>
    <property type="match status" value="1"/>
</dbReference>
<dbReference type="AlphaFoldDB" id="A0A562SUY9"/>
<feature type="domain" description="D-serine dehydratase-like" evidence="3">
    <location>
        <begin position="257"/>
        <end position="346"/>
    </location>
</feature>
<name>A0A562SUY9_9BACT</name>